<dbReference type="Pfam" id="PF01694">
    <property type="entry name" value="Rhomboid"/>
    <property type="match status" value="1"/>
</dbReference>
<gene>
    <name evidence="10" type="ORF">EAX62_06480</name>
</gene>
<dbReference type="AlphaFoldDB" id="A0A3M0GB10"/>
<proteinExistence type="inferred from homology"/>
<evidence type="ECO:0000256" key="6">
    <source>
        <dbReference type="ARBA" id="ARBA00022989"/>
    </source>
</evidence>
<dbReference type="OrthoDB" id="465874at2"/>
<dbReference type="EMBL" id="REFW01000001">
    <property type="protein sequence ID" value="RMB62205.1"/>
    <property type="molecule type" value="Genomic_DNA"/>
</dbReference>
<evidence type="ECO:0000256" key="7">
    <source>
        <dbReference type="ARBA" id="ARBA00023136"/>
    </source>
</evidence>
<keyword evidence="6 8" id="KW-1133">Transmembrane helix</keyword>
<accession>A0A3M0GB10</accession>
<feature type="transmembrane region" description="Helical" evidence="8">
    <location>
        <begin position="116"/>
        <end position="137"/>
    </location>
</feature>
<feature type="transmembrane region" description="Helical" evidence="8">
    <location>
        <begin position="168"/>
        <end position="188"/>
    </location>
</feature>
<feature type="transmembrane region" description="Helical" evidence="8">
    <location>
        <begin position="65"/>
        <end position="85"/>
    </location>
</feature>
<protein>
    <submittedName>
        <fullName evidence="10">Rhomboid family intramembrane serine protease</fullName>
    </submittedName>
</protein>
<comment type="similarity">
    <text evidence="2">Belongs to the peptidase S54 family.</text>
</comment>
<dbReference type="GO" id="GO:0004252">
    <property type="term" value="F:serine-type endopeptidase activity"/>
    <property type="evidence" value="ECO:0007669"/>
    <property type="project" value="InterPro"/>
</dbReference>
<dbReference type="GO" id="GO:0006508">
    <property type="term" value="P:proteolysis"/>
    <property type="evidence" value="ECO:0007669"/>
    <property type="project" value="UniProtKB-KW"/>
</dbReference>
<reference evidence="10 11" key="1">
    <citation type="submission" date="2018-10" db="EMBL/GenBank/DDBJ databases">
        <title>Tessaracoccus antarcticuss sp. nov., isolated from sediment.</title>
        <authorList>
            <person name="Zhou L.Y."/>
            <person name="Du Z.J."/>
        </authorList>
    </citation>
    <scope>NUCLEOTIDE SEQUENCE [LARGE SCALE GENOMIC DNA]</scope>
    <source>
        <strain evidence="10 11">JDX10</strain>
    </source>
</reference>
<evidence type="ECO:0000256" key="1">
    <source>
        <dbReference type="ARBA" id="ARBA00004141"/>
    </source>
</evidence>
<feature type="transmembrane region" description="Helical" evidence="8">
    <location>
        <begin position="92"/>
        <end position="110"/>
    </location>
</feature>
<organism evidence="10 11">
    <name type="scientific">Tessaracoccus antarcticus</name>
    <dbReference type="NCBI Taxonomy" id="2479848"/>
    <lineage>
        <taxon>Bacteria</taxon>
        <taxon>Bacillati</taxon>
        <taxon>Actinomycetota</taxon>
        <taxon>Actinomycetes</taxon>
        <taxon>Propionibacteriales</taxon>
        <taxon>Propionibacteriaceae</taxon>
        <taxon>Tessaracoccus</taxon>
    </lineage>
</organism>
<dbReference type="Proteomes" id="UP000275256">
    <property type="component" value="Unassembled WGS sequence"/>
</dbReference>
<dbReference type="InterPro" id="IPR022764">
    <property type="entry name" value="Peptidase_S54_rhomboid_dom"/>
</dbReference>
<dbReference type="PANTHER" id="PTHR43066:SF1">
    <property type="entry name" value="RHOMBOID PROTEIN 2"/>
    <property type="match status" value="1"/>
</dbReference>
<keyword evidence="3 10" id="KW-0645">Protease</keyword>
<keyword evidence="4 8" id="KW-0812">Transmembrane</keyword>
<keyword evidence="5" id="KW-0378">Hydrolase</keyword>
<dbReference type="Gene3D" id="1.20.1540.10">
    <property type="entry name" value="Rhomboid-like"/>
    <property type="match status" value="1"/>
</dbReference>
<feature type="domain" description="Peptidase S54 rhomboid" evidence="9">
    <location>
        <begin position="57"/>
        <end position="188"/>
    </location>
</feature>
<dbReference type="RefSeq" id="WP_121900755.1">
    <property type="nucleotide sequence ID" value="NZ_REFW01000001.1"/>
</dbReference>
<sequence length="201" mass="21290">MRHPASTTQPNPWLRAVIVVGGLLAVMWLLEAVDQSTNNSLDQFGIIPRDVDAAGHIVLAPWLHFGWAHLVANSGPFLVLGVLTYVAGFLRWLATTVVSVVVSGVTVWLTAPPGSITLGVSGLVFGYLAYLLIRGFFTRRPGQIALAVVILLVYGGVLTGLLPTASSVSWQGHLGGALGGGLAAWLQFGRGATRRRSPQMT</sequence>
<comment type="caution">
    <text evidence="10">The sequence shown here is derived from an EMBL/GenBank/DDBJ whole genome shotgun (WGS) entry which is preliminary data.</text>
</comment>
<dbReference type="PANTHER" id="PTHR43066">
    <property type="entry name" value="RHOMBOID-RELATED PROTEIN"/>
    <property type="match status" value="1"/>
</dbReference>
<evidence type="ECO:0000256" key="3">
    <source>
        <dbReference type="ARBA" id="ARBA00022670"/>
    </source>
</evidence>
<evidence type="ECO:0000256" key="2">
    <source>
        <dbReference type="ARBA" id="ARBA00009045"/>
    </source>
</evidence>
<evidence type="ECO:0000313" key="11">
    <source>
        <dbReference type="Proteomes" id="UP000275256"/>
    </source>
</evidence>
<keyword evidence="11" id="KW-1185">Reference proteome</keyword>
<dbReference type="GO" id="GO:0016020">
    <property type="term" value="C:membrane"/>
    <property type="evidence" value="ECO:0007669"/>
    <property type="project" value="UniProtKB-SubCell"/>
</dbReference>
<dbReference type="InterPro" id="IPR035952">
    <property type="entry name" value="Rhomboid-like_sf"/>
</dbReference>
<feature type="transmembrane region" description="Helical" evidence="8">
    <location>
        <begin position="144"/>
        <end position="162"/>
    </location>
</feature>
<evidence type="ECO:0000256" key="4">
    <source>
        <dbReference type="ARBA" id="ARBA00022692"/>
    </source>
</evidence>
<evidence type="ECO:0000259" key="9">
    <source>
        <dbReference type="Pfam" id="PF01694"/>
    </source>
</evidence>
<keyword evidence="7 8" id="KW-0472">Membrane</keyword>
<name>A0A3M0GB10_9ACTN</name>
<dbReference type="SUPFAM" id="SSF144091">
    <property type="entry name" value="Rhomboid-like"/>
    <property type="match status" value="1"/>
</dbReference>
<feature type="transmembrane region" description="Helical" evidence="8">
    <location>
        <begin position="12"/>
        <end position="30"/>
    </location>
</feature>
<evidence type="ECO:0000256" key="5">
    <source>
        <dbReference type="ARBA" id="ARBA00022801"/>
    </source>
</evidence>
<evidence type="ECO:0000256" key="8">
    <source>
        <dbReference type="SAM" id="Phobius"/>
    </source>
</evidence>
<evidence type="ECO:0000313" key="10">
    <source>
        <dbReference type="EMBL" id="RMB62205.1"/>
    </source>
</evidence>
<comment type="subcellular location">
    <subcellularLocation>
        <location evidence="1">Membrane</location>
        <topology evidence="1">Multi-pass membrane protein</topology>
    </subcellularLocation>
</comment>